<keyword evidence="3 5" id="KW-0807">Transducer</keyword>
<dbReference type="GO" id="GO:0004888">
    <property type="term" value="F:transmembrane signaling receptor activity"/>
    <property type="evidence" value="ECO:0007669"/>
    <property type="project" value="InterPro"/>
</dbReference>
<proteinExistence type="inferred from homology"/>
<keyword evidence="9" id="KW-1185">Reference proteome</keyword>
<dbReference type="SUPFAM" id="SSF46458">
    <property type="entry name" value="Globin-like"/>
    <property type="match status" value="1"/>
</dbReference>
<dbReference type="InterPro" id="IPR044398">
    <property type="entry name" value="Globin-sensor_dom"/>
</dbReference>
<dbReference type="Proteomes" id="UP000544872">
    <property type="component" value="Unassembled WGS sequence"/>
</dbReference>
<dbReference type="GO" id="GO:0006935">
    <property type="term" value="P:chemotaxis"/>
    <property type="evidence" value="ECO:0007669"/>
    <property type="project" value="InterPro"/>
</dbReference>
<dbReference type="GO" id="GO:0020037">
    <property type="term" value="F:heme binding"/>
    <property type="evidence" value="ECO:0007669"/>
    <property type="project" value="InterPro"/>
</dbReference>
<dbReference type="AlphaFoldDB" id="A0A7X0DMC5"/>
<feature type="domain" description="T-SNARE coiled-coil homology" evidence="7">
    <location>
        <begin position="346"/>
        <end position="408"/>
    </location>
</feature>
<dbReference type="Gene3D" id="1.10.287.950">
    <property type="entry name" value="Methyl-accepting chemotaxis protein"/>
    <property type="match status" value="1"/>
</dbReference>
<dbReference type="GO" id="GO:0019825">
    <property type="term" value="F:oxygen binding"/>
    <property type="evidence" value="ECO:0007669"/>
    <property type="project" value="InterPro"/>
</dbReference>
<name>A0A7X0DMC5_NOVIT</name>
<dbReference type="InterPro" id="IPR004089">
    <property type="entry name" value="MCPsignal_dom"/>
</dbReference>
<evidence type="ECO:0000256" key="2">
    <source>
        <dbReference type="ARBA" id="ARBA00022519"/>
    </source>
</evidence>
<dbReference type="Pfam" id="PF00015">
    <property type="entry name" value="MCPsignal"/>
    <property type="match status" value="1"/>
</dbReference>
<dbReference type="PROSITE" id="PS50111">
    <property type="entry name" value="CHEMOTAXIS_TRANSDUC_2"/>
    <property type="match status" value="1"/>
</dbReference>
<evidence type="ECO:0000256" key="5">
    <source>
        <dbReference type="PROSITE-ProRule" id="PRU00284"/>
    </source>
</evidence>
<gene>
    <name evidence="8" type="ORF">FHS48_002270</name>
</gene>
<dbReference type="InterPro" id="IPR012292">
    <property type="entry name" value="Globin/Proto"/>
</dbReference>
<reference evidence="8 9" key="1">
    <citation type="submission" date="2020-08" db="EMBL/GenBank/DDBJ databases">
        <title>Genomic Encyclopedia of Type Strains, Phase IV (KMG-IV): sequencing the most valuable type-strain genomes for metagenomic binning, comparative biology and taxonomic classification.</title>
        <authorList>
            <person name="Goeker M."/>
        </authorList>
    </citation>
    <scope>NUCLEOTIDE SEQUENCE [LARGE SCALE GENOMIC DNA]</scope>
    <source>
        <strain evidence="8 9">DSM 11590</strain>
    </source>
</reference>
<dbReference type="PRINTS" id="PR00260">
    <property type="entry name" value="CHEMTRNSDUCR"/>
</dbReference>
<dbReference type="PROSITE" id="PS50192">
    <property type="entry name" value="T_SNARE"/>
    <property type="match status" value="1"/>
</dbReference>
<dbReference type="EMBL" id="JACIIX010000008">
    <property type="protein sequence ID" value="MBB6210840.1"/>
    <property type="molecule type" value="Genomic_DNA"/>
</dbReference>
<dbReference type="InterPro" id="IPR009050">
    <property type="entry name" value="Globin-like_sf"/>
</dbReference>
<evidence type="ECO:0000259" key="6">
    <source>
        <dbReference type="PROSITE" id="PS50111"/>
    </source>
</evidence>
<keyword evidence="2" id="KW-0997">Cell inner membrane</keyword>
<evidence type="ECO:0000256" key="3">
    <source>
        <dbReference type="ARBA" id="ARBA00023224"/>
    </source>
</evidence>
<keyword evidence="2" id="KW-1003">Cell membrane</keyword>
<sequence length="450" mass="48485">MHHAIDHADSLDRAGRLAYLQIDPQTRDALLEIRPLLERHIDSVLDAFYGYILQNPELKSLFADENRVIHARSMQKKHWLDNVFTGDFGDEYMRQVVIIGRTHERIGLEPRWYIGGYCFTLNRIVELVQQTYRKKPERSAQILTAVNKAVMLDMDLAISVYIQTARETAAETLNGHAGVFEREVHGMVEIVAAAATELQATSQSMAETAEATSAQASVVANAAENAAVNVQTVAAAAEQLHASISEISRQVADSSKISTDAVQEAGRANDLINSLAEAVDKIGQVVRLISDIASQTNLLALNATIEAARAGEAGKGFAVVANEVKSLANQTAKATGEISTQISSVQSATKDAVTAIQGIGGTIVRINEIATSIAEAIEQQGAATREIAQNVQEASGGTAEVTGNIYQVTEASNETGLAAREVMSASHQLSQQSEQLKARVDDFLRSIRVV</sequence>
<dbReference type="SMART" id="SM00283">
    <property type="entry name" value="MA"/>
    <property type="match status" value="1"/>
</dbReference>
<keyword evidence="2" id="KW-0472">Membrane</keyword>
<accession>A0A7X0DMC5</accession>
<dbReference type="GO" id="GO:0005886">
    <property type="term" value="C:plasma membrane"/>
    <property type="evidence" value="ECO:0007669"/>
    <property type="project" value="UniProtKB-SubCell"/>
</dbReference>
<evidence type="ECO:0000256" key="4">
    <source>
        <dbReference type="ARBA" id="ARBA00029447"/>
    </source>
</evidence>
<evidence type="ECO:0000313" key="9">
    <source>
        <dbReference type="Proteomes" id="UP000544872"/>
    </source>
</evidence>
<dbReference type="InterPro" id="IPR004090">
    <property type="entry name" value="Chemotax_Me-accpt_rcpt"/>
</dbReference>
<organism evidence="8 9">
    <name type="scientific">Novispirillum itersonii</name>
    <name type="common">Aquaspirillum itersonii</name>
    <dbReference type="NCBI Taxonomy" id="189"/>
    <lineage>
        <taxon>Bacteria</taxon>
        <taxon>Pseudomonadati</taxon>
        <taxon>Pseudomonadota</taxon>
        <taxon>Alphaproteobacteria</taxon>
        <taxon>Rhodospirillales</taxon>
        <taxon>Novispirillaceae</taxon>
        <taxon>Novispirillum</taxon>
    </lineage>
</organism>
<evidence type="ECO:0000256" key="1">
    <source>
        <dbReference type="ARBA" id="ARBA00004429"/>
    </source>
</evidence>
<dbReference type="Pfam" id="PF11563">
    <property type="entry name" value="Protoglobin"/>
    <property type="match status" value="1"/>
</dbReference>
<comment type="caution">
    <text evidence="8">The sequence shown here is derived from an EMBL/GenBank/DDBJ whole genome shotgun (WGS) entry which is preliminary data.</text>
</comment>
<dbReference type="CDD" id="cd01068">
    <property type="entry name" value="globin_sensor"/>
    <property type="match status" value="1"/>
</dbReference>
<evidence type="ECO:0000313" key="8">
    <source>
        <dbReference type="EMBL" id="MBB6210840.1"/>
    </source>
</evidence>
<comment type="subcellular location">
    <subcellularLocation>
        <location evidence="1">Cell inner membrane</location>
        <topology evidence="1">Multi-pass membrane protein</topology>
    </subcellularLocation>
</comment>
<dbReference type="SUPFAM" id="SSF58104">
    <property type="entry name" value="Methyl-accepting chemotaxis protein (MCP) signaling domain"/>
    <property type="match status" value="1"/>
</dbReference>
<comment type="similarity">
    <text evidence="4">Belongs to the methyl-accepting chemotaxis (MCP) protein family.</text>
</comment>
<dbReference type="InterPro" id="IPR000727">
    <property type="entry name" value="T_SNARE_dom"/>
</dbReference>
<feature type="domain" description="Methyl-accepting transducer" evidence="6">
    <location>
        <begin position="187"/>
        <end position="430"/>
    </location>
</feature>
<dbReference type="InterPro" id="IPR039379">
    <property type="entry name" value="Protoglobin_sensor_dom"/>
</dbReference>
<dbReference type="PANTHER" id="PTHR32089">
    <property type="entry name" value="METHYL-ACCEPTING CHEMOTAXIS PROTEIN MCPB"/>
    <property type="match status" value="1"/>
</dbReference>
<dbReference type="PANTHER" id="PTHR32089:SF112">
    <property type="entry name" value="LYSOZYME-LIKE PROTEIN-RELATED"/>
    <property type="match status" value="1"/>
</dbReference>
<dbReference type="RefSeq" id="WP_184263669.1">
    <property type="nucleotide sequence ID" value="NZ_JACIIX010000008.1"/>
</dbReference>
<protein>
    <submittedName>
        <fullName evidence="8">Methyl-accepting chemotaxis protein</fullName>
    </submittedName>
</protein>
<dbReference type="GO" id="GO:0007165">
    <property type="term" value="P:signal transduction"/>
    <property type="evidence" value="ECO:0007669"/>
    <property type="project" value="UniProtKB-KW"/>
</dbReference>
<dbReference type="Gene3D" id="1.10.490.10">
    <property type="entry name" value="Globins"/>
    <property type="match status" value="1"/>
</dbReference>
<evidence type="ECO:0000259" key="7">
    <source>
        <dbReference type="PROSITE" id="PS50192"/>
    </source>
</evidence>